<dbReference type="Proteomes" id="UP000724874">
    <property type="component" value="Unassembled WGS sequence"/>
</dbReference>
<comment type="caution">
    <text evidence="2">The sequence shown here is derived from an EMBL/GenBank/DDBJ whole genome shotgun (WGS) entry which is preliminary data.</text>
</comment>
<keyword evidence="1" id="KW-1133">Transmembrane helix</keyword>
<evidence type="ECO:0000313" key="2">
    <source>
        <dbReference type="EMBL" id="KAF8903303.1"/>
    </source>
</evidence>
<evidence type="ECO:0000313" key="3">
    <source>
        <dbReference type="Proteomes" id="UP000724874"/>
    </source>
</evidence>
<sequence>MVAIPVTVFISLAFIFQYVTVVLPTFQYVFPGDRHMRAPQCAYKSPQSLGVLRSTLAFFHIISQRWKRFLSRYPKFEWLQRSSYLWSWPEFDVHWRSLRDTRVTSRDMPGQEQHQRNGYP</sequence>
<dbReference type="EMBL" id="JADNYJ010000031">
    <property type="protein sequence ID" value="KAF8903303.1"/>
    <property type="molecule type" value="Genomic_DNA"/>
</dbReference>
<reference evidence="2" key="1">
    <citation type="submission" date="2020-11" db="EMBL/GenBank/DDBJ databases">
        <authorList>
            <consortium name="DOE Joint Genome Institute"/>
            <person name="Ahrendt S."/>
            <person name="Riley R."/>
            <person name="Andreopoulos W."/>
            <person name="LaButti K."/>
            <person name="Pangilinan J."/>
            <person name="Ruiz-duenas F.J."/>
            <person name="Barrasa J.M."/>
            <person name="Sanchez-Garcia M."/>
            <person name="Camarero S."/>
            <person name="Miyauchi S."/>
            <person name="Serrano A."/>
            <person name="Linde D."/>
            <person name="Babiker R."/>
            <person name="Drula E."/>
            <person name="Ayuso-Fernandez I."/>
            <person name="Pacheco R."/>
            <person name="Padilla G."/>
            <person name="Ferreira P."/>
            <person name="Barriuso J."/>
            <person name="Kellner H."/>
            <person name="Castanera R."/>
            <person name="Alfaro M."/>
            <person name="Ramirez L."/>
            <person name="Pisabarro A.G."/>
            <person name="Kuo A."/>
            <person name="Tritt A."/>
            <person name="Lipzen A."/>
            <person name="He G."/>
            <person name="Yan M."/>
            <person name="Ng V."/>
            <person name="Cullen D."/>
            <person name="Martin F."/>
            <person name="Rosso M.-N."/>
            <person name="Henrissat B."/>
            <person name="Hibbett D."/>
            <person name="Martinez A.T."/>
            <person name="Grigoriev I.V."/>
        </authorList>
    </citation>
    <scope>NUCLEOTIDE SEQUENCE</scope>
    <source>
        <strain evidence="2">AH 44721</strain>
    </source>
</reference>
<dbReference type="AlphaFoldDB" id="A0A9P5NS96"/>
<evidence type="ECO:0000256" key="1">
    <source>
        <dbReference type="SAM" id="Phobius"/>
    </source>
</evidence>
<feature type="transmembrane region" description="Helical" evidence="1">
    <location>
        <begin position="6"/>
        <end position="30"/>
    </location>
</feature>
<organism evidence="2 3">
    <name type="scientific">Gymnopilus junonius</name>
    <name type="common">Spectacular rustgill mushroom</name>
    <name type="synonym">Gymnopilus spectabilis subsp. junonius</name>
    <dbReference type="NCBI Taxonomy" id="109634"/>
    <lineage>
        <taxon>Eukaryota</taxon>
        <taxon>Fungi</taxon>
        <taxon>Dikarya</taxon>
        <taxon>Basidiomycota</taxon>
        <taxon>Agaricomycotina</taxon>
        <taxon>Agaricomycetes</taxon>
        <taxon>Agaricomycetidae</taxon>
        <taxon>Agaricales</taxon>
        <taxon>Agaricineae</taxon>
        <taxon>Hymenogastraceae</taxon>
        <taxon>Gymnopilus</taxon>
    </lineage>
</organism>
<keyword evidence="1" id="KW-0812">Transmembrane</keyword>
<proteinExistence type="predicted"/>
<accession>A0A9P5NS96</accession>
<gene>
    <name evidence="2" type="ORF">CPB84DRAFT_1774494</name>
</gene>
<name>A0A9P5NS96_GYMJU</name>
<keyword evidence="3" id="KW-1185">Reference proteome</keyword>
<protein>
    <submittedName>
        <fullName evidence="2">Uncharacterized protein</fullName>
    </submittedName>
</protein>
<keyword evidence="1" id="KW-0472">Membrane</keyword>
<dbReference type="OrthoDB" id="3235960at2759"/>